<keyword evidence="2" id="KW-1185">Reference proteome</keyword>
<protein>
    <submittedName>
        <fullName evidence="1">6503_t:CDS:1</fullName>
    </submittedName>
</protein>
<dbReference type="EMBL" id="CAJVPW010021461">
    <property type="protein sequence ID" value="CAG8693534.1"/>
    <property type="molecule type" value="Genomic_DNA"/>
</dbReference>
<gene>
    <name evidence="1" type="ORF">SPELUC_LOCUS10887</name>
</gene>
<evidence type="ECO:0000313" key="1">
    <source>
        <dbReference type="EMBL" id="CAG8693534.1"/>
    </source>
</evidence>
<reference evidence="1" key="1">
    <citation type="submission" date="2021-06" db="EMBL/GenBank/DDBJ databases">
        <authorList>
            <person name="Kallberg Y."/>
            <person name="Tangrot J."/>
            <person name="Rosling A."/>
        </authorList>
    </citation>
    <scope>NUCLEOTIDE SEQUENCE</scope>
    <source>
        <strain evidence="1">28 12/20/2015</strain>
    </source>
</reference>
<dbReference type="Proteomes" id="UP000789366">
    <property type="component" value="Unassembled WGS sequence"/>
</dbReference>
<comment type="caution">
    <text evidence="1">The sequence shown here is derived from an EMBL/GenBank/DDBJ whole genome shotgun (WGS) entry which is preliminary data.</text>
</comment>
<organism evidence="1 2">
    <name type="scientific">Cetraspora pellucida</name>
    <dbReference type="NCBI Taxonomy" id="1433469"/>
    <lineage>
        <taxon>Eukaryota</taxon>
        <taxon>Fungi</taxon>
        <taxon>Fungi incertae sedis</taxon>
        <taxon>Mucoromycota</taxon>
        <taxon>Glomeromycotina</taxon>
        <taxon>Glomeromycetes</taxon>
        <taxon>Diversisporales</taxon>
        <taxon>Gigasporaceae</taxon>
        <taxon>Cetraspora</taxon>
    </lineage>
</organism>
<proteinExistence type="predicted"/>
<feature type="non-terminal residue" evidence="1">
    <location>
        <position position="1"/>
    </location>
</feature>
<name>A0ACA9P8M0_9GLOM</name>
<accession>A0ACA9P8M0</accession>
<evidence type="ECO:0000313" key="2">
    <source>
        <dbReference type="Proteomes" id="UP000789366"/>
    </source>
</evidence>
<sequence length="73" mass="8524">QNCVKLVAPFAGDPEKYCLPCFTTGMRFSASQKPERTEYYNRLIRQAQKELENSEPYSITFISKTLDREKLNE</sequence>